<evidence type="ECO:0000313" key="2">
    <source>
        <dbReference type="EMBL" id="PAV09870.1"/>
    </source>
</evidence>
<dbReference type="EMBL" id="LMVO01000005">
    <property type="protein sequence ID" value="PAV09870.1"/>
    <property type="molecule type" value="Genomic_DNA"/>
</dbReference>
<comment type="caution">
    <text evidence="2">The sequence shown here is derived from an EMBL/GenBank/DDBJ whole genome shotgun (WGS) entry which is preliminary data.</text>
</comment>
<protein>
    <recommendedName>
        <fullName evidence="1">Restriction system protein Mrr-like N-terminal domain-containing protein</fullName>
    </recommendedName>
</protein>
<proteinExistence type="predicted"/>
<feature type="domain" description="Restriction system protein Mrr-like N-terminal" evidence="1">
    <location>
        <begin position="8"/>
        <end position="90"/>
    </location>
</feature>
<dbReference type="Pfam" id="PF14338">
    <property type="entry name" value="Mrr_N"/>
    <property type="match status" value="1"/>
</dbReference>
<dbReference type="RefSeq" id="WP_095641865.1">
    <property type="nucleotide sequence ID" value="NZ_LMVO01000005.1"/>
</dbReference>
<evidence type="ECO:0000313" key="3">
    <source>
        <dbReference type="Proteomes" id="UP000243820"/>
    </source>
</evidence>
<evidence type="ECO:0000259" key="1">
    <source>
        <dbReference type="Pfam" id="PF14338"/>
    </source>
</evidence>
<keyword evidence="3" id="KW-1185">Reference proteome</keyword>
<sequence>MPLPKQYSLMYTPILNFLSDGAPHKRKEIKDSLIAVFSLTLEEQIMQTGGRGKGIFDTKVNDALFYLIKTGMVEHNDTTIFKITDIGMNLSNMKLRVIDDEILTKHGNGFRILSKQQEPGKRPEPVMQKTVHEKIFLPSRPNAAPQKSQTAAPVKKDLDFRKVINTSRQGPWRQKVERFTAAYSEKMSPEESDAIKRITKNKDKNLPLGSEDVKTLYLLFEKLHAQDPKSLLSILCIDEKGHDIVTDANGPDLT</sequence>
<reference evidence="2 3" key="1">
    <citation type="journal article" date="2017" name="BMC Genomics">
        <title>Genomic analysis of methanogenic archaea reveals a shift towards energy conservation.</title>
        <authorList>
            <person name="Gilmore S.P."/>
            <person name="Henske J.K."/>
            <person name="Sexton J.A."/>
            <person name="Solomon K.V."/>
            <person name="Seppala S."/>
            <person name="Yoo J.I."/>
            <person name="Huyett L.M."/>
            <person name="Pressman A."/>
            <person name="Cogan J.Z."/>
            <person name="Kivenson V."/>
            <person name="Peng X."/>
            <person name="Tan Y."/>
            <person name="Valentine D.L."/>
            <person name="O'Malley M.A."/>
        </authorList>
    </citation>
    <scope>NUCLEOTIDE SEQUENCE [LARGE SCALE GENOMIC DNA]</scope>
    <source>
        <strain evidence="2 3">XII</strain>
    </source>
</reference>
<organism evidence="2 3">
    <name type="scientific">Methanocorpusculum parvum</name>
    <dbReference type="NCBI Taxonomy" id="2193"/>
    <lineage>
        <taxon>Archaea</taxon>
        <taxon>Methanobacteriati</taxon>
        <taxon>Methanobacteriota</taxon>
        <taxon>Stenosarchaea group</taxon>
        <taxon>Methanomicrobia</taxon>
        <taxon>Methanomicrobiales</taxon>
        <taxon>Methanocorpusculaceae</taxon>
        <taxon>Methanocorpusculum</taxon>
    </lineage>
</organism>
<gene>
    <name evidence="2" type="ORF">ASJ83_04755</name>
</gene>
<dbReference type="InterPro" id="IPR025745">
    <property type="entry name" value="Mrr-like_N_dom"/>
</dbReference>
<dbReference type="AlphaFoldDB" id="A0AAX0Q963"/>
<accession>A0AAX0Q963</accession>
<dbReference type="Proteomes" id="UP000243820">
    <property type="component" value="Unassembled WGS sequence"/>
</dbReference>
<name>A0AAX0Q963_9EURY</name>